<feature type="transmembrane region" description="Helical" evidence="14">
    <location>
        <begin position="205"/>
        <end position="227"/>
    </location>
</feature>
<evidence type="ECO:0000256" key="2">
    <source>
        <dbReference type="ARBA" id="ARBA00007931"/>
    </source>
</evidence>
<evidence type="ECO:0000256" key="4">
    <source>
        <dbReference type="ARBA" id="ARBA00022670"/>
    </source>
</evidence>
<evidence type="ECO:0000256" key="1">
    <source>
        <dbReference type="ARBA" id="ARBA00004651"/>
    </source>
</evidence>
<name>A0ABN3NL08_9ACTN</name>
<feature type="region of interest" description="Disordered" evidence="15">
    <location>
        <begin position="1"/>
        <end position="30"/>
    </location>
</feature>
<protein>
    <recommendedName>
        <fullName evidence="14">Zinc metalloprotease</fullName>
    </recommendedName>
</protein>
<evidence type="ECO:0000256" key="11">
    <source>
        <dbReference type="ARBA" id="ARBA00023049"/>
    </source>
</evidence>
<dbReference type="Pfam" id="PF02163">
    <property type="entry name" value="Peptidase_M50"/>
    <property type="match status" value="2"/>
</dbReference>
<feature type="domain" description="Peptidase M50" evidence="16">
    <location>
        <begin position="78"/>
        <end position="150"/>
    </location>
</feature>
<evidence type="ECO:0000256" key="6">
    <source>
        <dbReference type="ARBA" id="ARBA00022723"/>
    </source>
</evidence>
<keyword evidence="4 14" id="KW-0645">Protease</keyword>
<reference evidence="17 18" key="1">
    <citation type="journal article" date="2019" name="Int. J. Syst. Evol. Microbiol.">
        <title>The Global Catalogue of Microorganisms (GCM) 10K type strain sequencing project: providing services to taxonomists for standard genome sequencing and annotation.</title>
        <authorList>
            <consortium name="The Broad Institute Genomics Platform"/>
            <consortium name="The Broad Institute Genome Sequencing Center for Infectious Disease"/>
            <person name="Wu L."/>
            <person name="Ma J."/>
        </authorList>
    </citation>
    <scope>NUCLEOTIDE SEQUENCE [LARGE SCALE GENOMIC DNA]</scope>
    <source>
        <strain evidence="17 18">JCM 3367</strain>
    </source>
</reference>
<evidence type="ECO:0000256" key="14">
    <source>
        <dbReference type="PIRNR" id="PIRNR006404"/>
    </source>
</evidence>
<dbReference type="PIRSF" id="PIRSF006404">
    <property type="entry name" value="UCP006404_Pept_M50_CBS"/>
    <property type="match status" value="1"/>
</dbReference>
<keyword evidence="10 14" id="KW-1133">Transmembrane helix</keyword>
<feature type="transmembrane region" description="Helical" evidence="14">
    <location>
        <begin position="69"/>
        <end position="89"/>
    </location>
</feature>
<feature type="transmembrane region" description="Helical" evidence="14">
    <location>
        <begin position="46"/>
        <end position="63"/>
    </location>
</feature>
<evidence type="ECO:0000313" key="18">
    <source>
        <dbReference type="Proteomes" id="UP001499978"/>
    </source>
</evidence>
<feature type="transmembrane region" description="Helical" evidence="14">
    <location>
        <begin position="129"/>
        <end position="150"/>
    </location>
</feature>
<dbReference type="EMBL" id="BAAARY010000011">
    <property type="protein sequence ID" value="GAA2525621.1"/>
    <property type="molecule type" value="Genomic_DNA"/>
</dbReference>
<dbReference type="PANTHER" id="PTHR39188">
    <property type="entry name" value="MEMBRANE-ASSOCIATED ZINC METALLOPROTEASE M50B"/>
    <property type="match status" value="1"/>
</dbReference>
<feature type="compositionally biased region" description="Low complexity" evidence="15">
    <location>
        <begin position="1"/>
        <end position="21"/>
    </location>
</feature>
<keyword evidence="9 14" id="KW-0862">Zinc</keyword>
<organism evidence="17 18">
    <name type="scientific">Pilimelia columellifera subsp. columellifera</name>
    <dbReference type="NCBI Taxonomy" id="706583"/>
    <lineage>
        <taxon>Bacteria</taxon>
        <taxon>Bacillati</taxon>
        <taxon>Actinomycetota</taxon>
        <taxon>Actinomycetes</taxon>
        <taxon>Micromonosporales</taxon>
        <taxon>Micromonosporaceae</taxon>
        <taxon>Pilimelia</taxon>
    </lineage>
</organism>
<comment type="similarity">
    <text evidence="2 14">Belongs to the peptidase M50B family.</text>
</comment>
<gene>
    <name evidence="17" type="ORF">GCM10010201_25400</name>
</gene>
<evidence type="ECO:0000256" key="9">
    <source>
        <dbReference type="ARBA" id="ARBA00022833"/>
    </source>
</evidence>
<evidence type="ECO:0000256" key="13">
    <source>
        <dbReference type="ARBA" id="ARBA00023136"/>
    </source>
</evidence>
<evidence type="ECO:0000256" key="5">
    <source>
        <dbReference type="ARBA" id="ARBA00022692"/>
    </source>
</evidence>
<dbReference type="PANTHER" id="PTHR39188:SF3">
    <property type="entry name" value="STAGE IV SPORULATION PROTEIN FB"/>
    <property type="match status" value="1"/>
</dbReference>
<dbReference type="Proteomes" id="UP001499978">
    <property type="component" value="Unassembled WGS sequence"/>
</dbReference>
<dbReference type="SUPFAM" id="SSF54631">
    <property type="entry name" value="CBS-domain pair"/>
    <property type="match status" value="1"/>
</dbReference>
<comment type="caution">
    <text evidence="17">The sequence shown here is derived from an EMBL/GenBank/DDBJ whole genome shotgun (WGS) entry which is preliminary data.</text>
</comment>
<evidence type="ECO:0000313" key="17">
    <source>
        <dbReference type="EMBL" id="GAA2525621.1"/>
    </source>
</evidence>
<dbReference type="InterPro" id="IPR016483">
    <property type="entry name" value="UCP006404_Pept_M50_CBS"/>
</dbReference>
<feature type="transmembrane region" description="Helical" evidence="14">
    <location>
        <begin position="162"/>
        <end position="184"/>
    </location>
</feature>
<keyword evidence="12" id="KW-0129">CBS domain</keyword>
<sequence length="393" mass="39815">MSPAARPDDPAAATSDPDQPSAPRPGRSGMSLGRVLGFPLRLRPSTLIFAALVTLAYGSVLARGPHAGATGYVVAFSFVVLLFVSVLLHELGHALTAKRCGIGVRGITLELLGGYTEMTRAAPTPGVDLLVSVAGPAVSLGLGVGASLTALALPDGGLVNELVLQLAVSNLIVAAFNSLPGLPLDGGRILAAVVWAVTGDRGRGVIIAGWTGRIVALATAVGALLLAQLGPTSPFGLAFALLVAMTLWHGAGRAIRAAQAQRQVGSLDLLSLARPLAPVPGAMSLADARQLLADSPDPSAVLAVVDDGDRVVAVVDDAAAAAVPAERLAFVTVAMVARDLAAIPALDAEDDAEQVLAAVRDNPAAQHLVTSGEDVLGVLRVADIARALESIRK</sequence>
<accession>A0ABN3NL08</accession>
<comment type="cofactor">
    <cofactor evidence="14">
        <name>Zn(2+)</name>
        <dbReference type="ChEBI" id="CHEBI:29105"/>
    </cofactor>
    <text evidence="14">Binds 1 zinc ion per subunit.</text>
</comment>
<feature type="domain" description="Peptidase M50" evidence="16">
    <location>
        <begin position="160"/>
        <end position="201"/>
    </location>
</feature>
<keyword evidence="8 14" id="KW-0378">Hydrolase</keyword>
<keyword evidence="6 14" id="KW-0479">Metal-binding</keyword>
<dbReference type="InterPro" id="IPR008915">
    <property type="entry name" value="Peptidase_M50"/>
</dbReference>
<keyword evidence="3 14" id="KW-1003">Cell membrane</keyword>
<feature type="transmembrane region" description="Helical" evidence="14">
    <location>
        <begin position="233"/>
        <end position="252"/>
    </location>
</feature>
<evidence type="ECO:0000256" key="12">
    <source>
        <dbReference type="ARBA" id="ARBA00023122"/>
    </source>
</evidence>
<keyword evidence="18" id="KW-1185">Reference proteome</keyword>
<proteinExistence type="inferred from homology"/>
<comment type="subcellular location">
    <subcellularLocation>
        <location evidence="1 14">Cell membrane</location>
        <topology evidence="1 14">Multi-pass membrane protein</topology>
    </subcellularLocation>
</comment>
<evidence type="ECO:0000256" key="8">
    <source>
        <dbReference type="ARBA" id="ARBA00022801"/>
    </source>
</evidence>
<keyword evidence="7" id="KW-0677">Repeat</keyword>
<evidence type="ECO:0000256" key="15">
    <source>
        <dbReference type="SAM" id="MobiDB-lite"/>
    </source>
</evidence>
<keyword evidence="11 14" id="KW-0482">Metalloprotease</keyword>
<evidence type="ECO:0000259" key="16">
    <source>
        <dbReference type="Pfam" id="PF02163"/>
    </source>
</evidence>
<keyword evidence="5 14" id="KW-0812">Transmembrane</keyword>
<evidence type="ECO:0000256" key="7">
    <source>
        <dbReference type="ARBA" id="ARBA00022737"/>
    </source>
</evidence>
<evidence type="ECO:0000256" key="10">
    <source>
        <dbReference type="ARBA" id="ARBA00022989"/>
    </source>
</evidence>
<evidence type="ECO:0000256" key="3">
    <source>
        <dbReference type="ARBA" id="ARBA00022475"/>
    </source>
</evidence>
<keyword evidence="13 14" id="KW-0472">Membrane</keyword>
<dbReference type="InterPro" id="IPR046342">
    <property type="entry name" value="CBS_dom_sf"/>
</dbReference>